<dbReference type="EMBL" id="CAJNOB010000022">
    <property type="protein sequence ID" value="CAF0698635.1"/>
    <property type="molecule type" value="Genomic_DNA"/>
</dbReference>
<name>A0A8J2BJX8_9BACT</name>
<gene>
    <name evidence="2" type="ORF">MPNT_290009</name>
</gene>
<accession>A0A8J2BJX8</accession>
<comment type="caution">
    <text evidence="2">The sequence shown here is derived from an EMBL/GenBank/DDBJ whole genome shotgun (WGS) entry which is preliminary data.</text>
</comment>
<sequence length="177" mass="19271">MGLCRGPRCHRGELAHWVSASHDDRGWPKVPLPEKGRVRRGAKRRTHTPCGIPENTLGRTRPTVGLPLESCLLGLFALSSLCPPPLSSWFVRSKLFLGCFHKFSGNLVPFCNLLTNLSREIPSRYLADSPTCGEASQTNTVALPEGVSWGAAPQGTPAPRFRFPPSLSSHTTHLPIG</sequence>
<evidence type="ECO:0000313" key="2">
    <source>
        <dbReference type="EMBL" id="CAF0698635.1"/>
    </source>
</evidence>
<evidence type="ECO:0000313" key="3">
    <source>
        <dbReference type="Proteomes" id="UP000663859"/>
    </source>
</evidence>
<keyword evidence="3" id="KW-1185">Reference proteome</keyword>
<dbReference type="AlphaFoldDB" id="A0A8J2BJX8"/>
<organism evidence="2 3">
    <name type="scientific">Candidatus Methylacidithermus pantelleriae</name>
    <dbReference type="NCBI Taxonomy" id="2744239"/>
    <lineage>
        <taxon>Bacteria</taxon>
        <taxon>Pseudomonadati</taxon>
        <taxon>Verrucomicrobiota</taxon>
        <taxon>Methylacidiphilae</taxon>
        <taxon>Methylacidiphilales</taxon>
        <taxon>Methylacidiphilaceae</taxon>
        <taxon>Candidatus Methylacidithermus</taxon>
    </lineage>
</organism>
<dbReference type="Proteomes" id="UP000663859">
    <property type="component" value="Unassembled WGS sequence"/>
</dbReference>
<protein>
    <submittedName>
        <fullName evidence="2">Uncharacterized protein</fullName>
    </submittedName>
</protein>
<feature type="region of interest" description="Disordered" evidence="1">
    <location>
        <begin position="29"/>
        <end position="56"/>
    </location>
</feature>
<feature type="compositionally biased region" description="Basic residues" evidence="1">
    <location>
        <begin position="37"/>
        <end position="47"/>
    </location>
</feature>
<proteinExistence type="predicted"/>
<evidence type="ECO:0000256" key="1">
    <source>
        <dbReference type="SAM" id="MobiDB-lite"/>
    </source>
</evidence>
<reference evidence="2" key="1">
    <citation type="submission" date="2021-02" db="EMBL/GenBank/DDBJ databases">
        <authorList>
            <person name="Cremers G."/>
            <person name="Picone N."/>
        </authorList>
    </citation>
    <scope>NUCLEOTIDE SEQUENCE</scope>
    <source>
        <strain evidence="2">PQ17</strain>
    </source>
</reference>